<dbReference type="EMBL" id="HG793133">
    <property type="protein sequence ID" value="CDK30374.1"/>
    <property type="molecule type" value="Genomic_DNA"/>
</dbReference>
<evidence type="ECO:0000256" key="1">
    <source>
        <dbReference type="SAM" id="Phobius"/>
    </source>
</evidence>
<dbReference type="AlphaFoldDB" id="V6DFQ5"/>
<name>V6DFQ5_9BACT</name>
<evidence type="ECO:0000313" key="3">
    <source>
        <dbReference type="Proteomes" id="UP000018769"/>
    </source>
</evidence>
<dbReference type="Proteomes" id="UP000018769">
    <property type="component" value="Chromosome I"/>
</dbReference>
<organism evidence="2 3">
    <name type="scientific">Candidatus Babela massiliensis</name>
    <dbReference type="NCBI Taxonomy" id="673862"/>
    <lineage>
        <taxon>Bacteria</taxon>
        <taxon>Candidatus Babelota</taxon>
        <taxon>Candidatus Babeliae</taxon>
        <taxon>Candidatus Babeliales</taxon>
        <taxon>Candidatus Babeliaceae</taxon>
        <taxon>Candidatus Babela</taxon>
    </lineage>
</organism>
<keyword evidence="3" id="KW-1185">Reference proteome</keyword>
<feature type="transmembrane region" description="Helical" evidence="1">
    <location>
        <begin position="6"/>
        <end position="28"/>
    </location>
</feature>
<protein>
    <submittedName>
        <fullName evidence="2">Uncharacterized protein</fullName>
    </submittedName>
</protein>
<reference evidence="2 3" key="1">
    <citation type="journal article" date="2015" name="Biol. Direct">
        <title>Babela massiliensis, a representative of a widespread bacterial phylum with unusual adaptations to parasitism in amoebae.</title>
        <authorList>
            <person name="Pagnier I."/>
            <person name="Yutin N."/>
            <person name="Croce O."/>
            <person name="Makarova K.S."/>
            <person name="Wolf Y.I."/>
            <person name="Benamar S."/>
            <person name="Raoult D."/>
            <person name="Koonin E.V."/>
            <person name="La Scola B."/>
        </authorList>
    </citation>
    <scope>NUCLEOTIDE SEQUENCE [LARGE SCALE GENOMIC DNA]</scope>
    <source>
        <strain evidence="3">BABL1</strain>
    </source>
</reference>
<feature type="transmembrane region" description="Helical" evidence="1">
    <location>
        <begin position="40"/>
        <end position="58"/>
    </location>
</feature>
<keyword evidence="1" id="KW-0472">Membrane</keyword>
<keyword evidence="1" id="KW-0812">Transmembrane</keyword>
<evidence type="ECO:0000313" key="2">
    <source>
        <dbReference type="EMBL" id="CDK30374.1"/>
    </source>
</evidence>
<dbReference type="STRING" id="673862.BABL1_gene_639"/>
<gene>
    <name evidence="2" type="ORF">BABL1_gene_639</name>
</gene>
<accession>V6DFQ5</accession>
<feature type="transmembrane region" description="Helical" evidence="1">
    <location>
        <begin position="64"/>
        <end position="82"/>
    </location>
</feature>
<dbReference type="KEGG" id="dpb:BABL1_gene_639"/>
<keyword evidence="1" id="KW-1133">Transmembrane helix</keyword>
<sequence>MILSELIKSFILVTLGIILGIIYGFFLVNQEKTHSFKFAIFYYLRTIIVLIIFFYLLHLFKIQSILFLISFIISFWTFIIKYKY</sequence>
<dbReference type="HOGENOM" id="CLU_2521394_0_0_7"/>
<proteinExistence type="predicted"/>